<dbReference type="Proteomes" id="UP001055811">
    <property type="component" value="Linkage Group LG09"/>
</dbReference>
<evidence type="ECO:0000313" key="2">
    <source>
        <dbReference type="Proteomes" id="UP001055811"/>
    </source>
</evidence>
<dbReference type="EMBL" id="CM042017">
    <property type="protein sequence ID" value="KAI3691069.1"/>
    <property type="molecule type" value="Genomic_DNA"/>
</dbReference>
<comment type="caution">
    <text evidence="1">The sequence shown here is derived from an EMBL/GenBank/DDBJ whole genome shotgun (WGS) entry which is preliminary data.</text>
</comment>
<proteinExistence type="predicted"/>
<name>A0ACB8Z090_CICIN</name>
<reference evidence="2" key="1">
    <citation type="journal article" date="2022" name="Mol. Ecol. Resour.">
        <title>The genomes of chicory, endive, great burdock and yacon provide insights into Asteraceae palaeo-polyploidization history and plant inulin production.</title>
        <authorList>
            <person name="Fan W."/>
            <person name="Wang S."/>
            <person name="Wang H."/>
            <person name="Wang A."/>
            <person name="Jiang F."/>
            <person name="Liu H."/>
            <person name="Zhao H."/>
            <person name="Xu D."/>
            <person name="Zhang Y."/>
        </authorList>
    </citation>
    <scope>NUCLEOTIDE SEQUENCE [LARGE SCALE GENOMIC DNA]</scope>
    <source>
        <strain evidence="2">cv. Punajuju</strain>
    </source>
</reference>
<accession>A0ACB8Z090</accession>
<evidence type="ECO:0000313" key="1">
    <source>
        <dbReference type="EMBL" id="KAI3691069.1"/>
    </source>
</evidence>
<organism evidence="1 2">
    <name type="scientific">Cichorium intybus</name>
    <name type="common">Chicory</name>
    <dbReference type="NCBI Taxonomy" id="13427"/>
    <lineage>
        <taxon>Eukaryota</taxon>
        <taxon>Viridiplantae</taxon>
        <taxon>Streptophyta</taxon>
        <taxon>Embryophyta</taxon>
        <taxon>Tracheophyta</taxon>
        <taxon>Spermatophyta</taxon>
        <taxon>Magnoliopsida</taxon>
        <taxon>eudicotyledons</taxon>
        <taxon>Gunneridae</taxon>
        <taxon>Pentapetalae</taxon>
        <taxon>asterids</taxon>
        <taxon>campanulids</taxon>
        <taxon>Asterales</taxon>
        <taxon>Asteraceae</taxon>
        <taxon>Cichorioideae</taxon>
        <taxon>Cichorieae</taxon>
        <taxon>Cichoriinae</taxon>
        <taxon>Cichorium</taxon>
    </lineage>
</organism>
<keyword evidence="2" id="KW-1185">Reference proteome</keyword>
<gene>
    <name evidence="1" type="ORF">L2E82_49286</name>
</gene>
<protein>
    <submittedName>
        <fullName evidence="1">Uncharacterized protein</fullName>
    </submittedName>
</protein>
<sequence>MAINAGDRLDSALKDMAIVMKQHNLAEEAIEAIKFNRKLKVISTNSHVCKHHGDFNGVDSITNPPKTVFIQLTSWRISDWEVDMAGKSSRGRNRKGAQNAPNATEQAVSNGHSKDNVNTVEESKAEANGIPTSAEIQDTKPEVKGSENASSENHAKQGQNFLMLVMV</sequence>
<reference evidence="1 2" key="2">
    <citation type="journal article" date="2022" name="Mol. Ecol. Resour.">
        <title>The genomes of chicory, endive, great burdock and yacon provide insights into Asteraceae paleo-polyploidization history and plant inulin production.</title>
        <authorList>
            <person name="Fan W."/>
            <person name="Wang S."/>
            <person name="Wang H."/>
            <person name="Wang A."/>
            <person name="Jiang F."/>
            <person name="Liu H."/>
            <person name="Zhao H."/>
            <person name="Xu D."/>
            <person name="Zhang Y."/>
        </authorList>
    </citation>
    <scope>NUCLEOTIDE SEQUENCE [LARGE SCALE GENOMIC DNA]</scope>
    <source>
        <strain evidence="2">cv. Punajuju</strain>
        <tissue evidence="1">Leaves</tissue>
    </source>
</reference>